<evidence type="ECO:0000256" key="1">
    <source>
        <dbReference type="ARBA" id="ARBA00001974"/>
    </source>
</evidence>
<accession>A0A5C7F4I5</accession>
<dbReference type="Proteomes" id="UP000321816">
    <property type="component" value="Chromosome"/>
</dbReference>
<dbReference type="OrthoDB" id="9778740at2"/>
<organism evidence="4 5">
    <name type="scientific">Alkalicoccus halolimnae</name>
    <dbReference type="NCBI Taxonomy" id="1667239"/>
    <lineage>
        <taxon>Bacteria</taxon>
        <taxon>Bacillati</taxon>
        <taxon>Bacillota</taxon>
        <taxon>Bacilli</taxon>
        <taxon>Bacillales</taxon>
        <taxon>Bacillaceae</taxon>
        <taxon>Alkalicoccus</taxon>
    </lineage>
</organism>
<dbReference type="KEGG" id="ahal:FTX54_007890"/>
<gene>
    <name evidence="4" type="ORF">FTX54_007890</name>
</gene>
<keyword evidence="2" id="KW-0285">Flavoprotein</keyword>
<proteinExistence type="predicted"/>
<dbReference type="NCBIfam" id="TIGR04018">
    <property type="entry name" value="Bthiol_YpdA"/>
    <property type="match status" value="1"/>
</dbReference>
<reference evidence="4 5" key="1">
    <citation type="submission" date="2024-01" db="EMBL/GenBank/DDBJ databases">
        <title>Complete Genome Sequence of Alkalicoccus halolimnae BZ-SZ-XJ29T, a Moderately Halophilic Bacterium Isolated from a Salt Lake.</title>
        <authorList>
            <person name="Zhao B."/>
        </authorList>
    </citation>
    <scope>NUCLEOTIDE SEQUENCE [LARGE SCALE GENOMIC DNA]</scope>
    <source>
        <strain evidence="4 5">BZ-SZ-XJ29</strain>
    </source>
</reference>
<dbReference type="EMBL" id="CP144914">
    <property type="protein sequence ID" value="WWD81448.1"/>
    <property type="molecule type" value="Genomic_DNA"/>
</dbReference>
<evidence type="ECO:0000313" key="4">
    <source>
        <dbReference type="EMBL" id="WWD81448.1"/>
    </source>
</evidence>
<evidence type="ECO:0000256" key="2">
    <source>
        <dbReference type="ARBA" id="ARBA00022630"/>
    </source>
</evidence>
<keyword evidence="3" id="KW-0560">Oxidoreductase</keyword>
<evidence type="ECO:0000313" key="5">
    <source>
        <dbReference type="Proteomes" id="UP000321816"/>
    </source>
</evidence>
<dbReference type="AlphaFoldDB" id="A0A5C7F4I5"/>
<name>A0A5C7F4I5_9BACI</name>
<dbReference type="PRINTS" id="PR00469">
    <property type="entry name" value="PNDRDTASEII"/>
</dbReference>
<dbReference type="PANTHER" id="PTHR48105">
    <property type="entry name" value="THIOREDOXIN REDUCTASE 1-RELATED-RELATED"/>
    <property type="match status" value="1"/>
</dbReference>
<dbReference type="Gene3D" id="3.50.50.60">
    <property type="entry name" value="FAD/NAD(P)-binding domain"/>
    <property type="match status" value="2"/>
</dbReference>
<comment type="cofactor">
    <cofactor evidence="1">
        <name>FAD</name>
        <dbReference type="ChEBI" id="CHEBI:57692"/>
    </cofactor>
</comment>
<evidence type="ECO:0000256" key="3">
    <source>
        <dbReference type="ARBA" id="ARBA00023002"/>
    </source>
</evidence>
<dbReference type="PRINTS" id="PR00368">
    <property type="entry name" value="FADPNR"/>
</dbReference>
<dbReference type="InterPro" id="IPR023856">
    <property type="entry name" value="Bdr"/>
</dbReference>
<dbReference type="InterPro" id="IPR050097">
    <property type="entry name" value="Ferredoxin-NADP_redctase_2"/>
</dbReference>
<dbReference type="GO" id="GO:0016491">
    <property type="term" value="F:oxidoreductase activity"/>
    <property type="evidence" value="ECO:0007669"/>
    <property type="project" value="UniProtKB-KW"/>
</dbReference>
<dbReference type="InterPro" id="IPR036188">
    <property type="entry name" value="FAD/NAD-bd_sf"/>
</dbReference>
<keyword evidence="5" id="KW-1185">Reference proteome</keyword>
<dbReference type="RefSeq" id="WP_147804811.1">
    <property type="nucleotide sequence ID" value="NZ_CP144914.1"/>
</dbReference>
<dbReference type="Pfam" id="PF13738">
    <property type="entry name" value="Pyr_redox_3"/>
    <property type="match status" value="1"/>
</dbReference>
<sequence length="333" mass="37673">MQQEKVIIIGGGPCGLSAAIELQMKGLNPLIIEKGNLVHSIYKYPTHQQFFSTSEKLSVGGIPFYSTERKPKRNEALVYYRKVAEEKEVRINSYEEVIAIEEHTDGGNYKLSTESKGETKEYLTEYIVVATGYYDSPNSMNIPGEELPHVYHYFHEAHPYFGQKVAVIGGKNSAVDAALELEKAGAEVTVFYRGSDYSPSIKPWILPEFESLVKNEKIRMYFNTSITNIERESIFFLQKGMEDSIKVDFVFAMTGYHPDHSFIRSMGVQVDDASGRPDYSPLTMETNKNNIFIAGVIAAGNNANEIFIENGRWHGQYIAEEIYKKEVQKVISK</sequence>
<protein>
    <submittedName>
        <fullName evidence="4">YpdA family putative bacillithiol disulfide reductase</fullName>
    </submittedName>
</protein>
<dbReference type="SUPFAM" id="SSF51905">
    <property type="entry name" value="FAD/NAD(P)-binding domain"/>
    <property type="match status" value="1"/>
</dbReference>